<keyword evidence="2" id="KW-0249">Electron transport</keyword>
<evidence type="ECO:0000256" key="2">
    <source>
        <dbReference type="ARBA" id="ARBA00022982"/>
    </source>
</evidence>
<dbReference type="SUPFAM" id="SSF158442">
    <property type="entry name" value="DsbB-like"/>
    <property type="match status" value="1"/>
</dbReference>
<keyword evidence="7" id="KW-1133">Transmembrane helix</keyword>
<proteinExistence type="predicted"/>
<evidence type="ECO:0000256" key="1">
    <source>
        <dbReference type="ARBA" id="ARBA00022448"/>
    </source>
</evidence>
<reference evidence="8" key="1">
    <citation type="journal article" date="2014" name="Genome Announc.">
        <title>Draft Genome Sequences of Three Alkaliphilic Bacillus Strains, Bacillus wakoensis JCM 9140T, Bacillus akibai JCM 9157T, and Bacillus hemicellulosilyticus JCM 9152T.</title>
        <authorList>
            <person name="Yuki M."/>
            <person name="Oshima K."/>
            <person name="Suda W."/>
            <person name="Oshida Y."/>
            <person name="Kitamura K."/>
            <person name="Iida T."/>
            <person name="Hattori M."/>
            <person name="Ohkuma M."/>
        </authorList>
    </citation>
    <scope>NUCLEOTIDE SEQUENCE [LARGE SCALE GENOMIC DNA]</scope>
    <source>
        <strain evidence="8">JCM 9152</strain>
    </source>
</reference>
<feature type="transmembrane region" description="Helical" evidence="7">
    <location>
        <begin position="61"/>
        <end position="87"/>
    </location>
</feature>
<evidence type="ECO:0000313" key="9">
    <source>
        <dbReference type="Proteomes" id="UP000018895"/>
    </source>
</evidence>
<keyword evidence="5" id="KW-0143">Chaperone</keyword>
<dbReference type="InterPro" id="IPR023380">
    <property type="entry name" value="DsbB-like_sf"/>
</dbReference>
<dbReference type="PANTHER" id="PTHR43469:SF1">
    <property type="entry name" value="SPBETA PROPHAGE-DERIVED DISULFIDE BOND FORMATION PROTEIN B"/>
    <property type="match status" value="1"/>
</dbReference>
<keyword evidence="1" id="KW-0813">Transport</keyword>
<feature type="transmembrane region" description="Helical" evidence="7">
    <location>
        <begin position="17"/>
        <end position="36"/>
    </location>
</feature>
<name>W4QCQ5_9BACI</name>
<evidence type="ECO:0000256" key="4">
    <source>
        <dbReference type="ARBA" id="ARBA00023157"/>
    </source>
</evidence>
<keyword evidence="7" id="KW-0472">Membrane</keyword>
<protein>
    <submittedName>
        <fullName evidence="8">Putative disulfide oxidoreductase</fullName>
    </submittedName>
</protein>
<dbReference type="Proteomes" id="UP000018895">
    <property type="component" value="Unassembled WGS sequence"/>
</dbReference>
<dbReference type="STRING" id="1236971.JCM9152_1206"/>
<evidence type="ECO:0000256" key="7">
    <source>
        <dbReference type="SAM" id="Phobius"/>
    </source>
</evidence>
<dbReference type="GO" id="GO:0016491">
    <property type="term" value="F:oxidoreductase activity"/>
    <property type="evidence" value="ECO:0007669"/>
    <property type="project" value="UniProtKB-KW"/>
</dbReference>
<gene>
    <name evidence="8" type="ORF">JCM9152_1206</name>
</gene>
<dbReference type="Gene3D" id="1.20.1550.10">
    <property type="entry name" value="DsbB-like"/>
    <property type="match status" value="1"/>
</dbReference>
<sequence length="93" mass="10477">MVIILGIAVIKRDLNQALYSALFSGIGMFVALYQYMLQKVPSMNELDSCGIVPCSAQYINWFGFVTIPFLALIAFILIFIISITILIRVRRSK</sequence>
<organism evidence="8 9">
    <name type="scientific">Halalkalibacter hemicellulosilyticusJCM 9152</name>
    <dbReference type="NCBI Taxonomy" id="1236971"/>
    <lineage>
        <taxon>Bacteria</taxon>
        <taxon>Bacillati</taxon>
        <taxon>Bacillota</taxon>
        <taxon>Bacilli</taxon>
        <taxon>Bacillales</taxon>
        <taxon>Bacillaceae</taxon>
        <taxon>Halalkalibacter</taxon>
    </lineage>
</organism>
<evidence type="ECO:0000256" key="5">
    <source>
        <dbReference type="ARBA" id="ARBA00023186"/>
    </source>
</evidence>
<keyword evidence="4" id="KW-1015">Disulfide bond</keyword>
<evidence type="ECO:0000256" key="6">
    <source>
        <dbReference type="ARBA" id="ARBA00023284"/>
    </source>
</evidence>
<comment type="caution">
    <text evidence="8">The sequence shown here is derived from an EMBL/GenBank/DDBJ whole genome shotgun (WGS) entry which is preliminary data.</text>
</comment>
<dbReference type="InterPro" id="IPR012187">
    <property type="entry name" value="Disulphide_bond_form_BdbC"/>
</dbReference>
<dbReference type="PANTHER" id="PTHR43469">
    <property type="entry name" value="DISULFIDE FORMATION PROTEIN-RELATED"/>
    <property type="match status" value="1"/>
</dbReference>
<evidence type="ECO:0000313" key="8">
    <source>
        <dbReference type="EMBL" id="GAE29820.1"/>
    </source>
</evidence>
<keyword evidence="6" id="KW-0676">Redox-active center</keyword>
<dbReference type="AlphaFoldDB" id="W4QCQ5"/>
<evidence type="ECO:0000256" key="3">
    <source>
        <dbReference type="ARBA" id="ARBA00023002"/>
    </source>
</evidence>
<keyword evidence="7" id="KW-0812">Transmembrane</keyword>
<dbReference type="EMBL" id="BAUU01000007">
    <property type="protein sequence ID" value="GAE29820.1"/>
    <property type="molecule type" value="Genomic_DNA"/>
</dbReference>
<keyword evidence="3" id="KW-0560">Oxidoreductase</keyword>
<keyword evidence="9" id="KW-1185">Reference proteome</keyword>
<accession>W4QCQ5</accession>